<feature type="chain" id="PRO_5016391601" description="Protein E6" evidence="2">
    <location>
        <begin position="22"/>
        <end position="305"/>
    </location>
</feature>
<reference evidence="3 4" key="1">
    <citation type="journal article" date="2015" name="Proc. Natl. Acad. Sci. U.S.A.">
        <title>The resurrection genome of Boea hygrometrica: A blueprint for survival of dehydration.</title>
        <authorList>
            <person name="Xiao L."/>
            <person name="Yang G."/>
            <person name="Zhang L."/>
            <person name="Yang X."/>
            <person name="Zhao S."/>
            <person name="Ji Z."/>
            <person name="Zhou Q."/>
            <person name="Hu M."/>
            <person name="Wang Y."/>
            <person name="Chen M."/>
            <person name="Xu Y."/>
            <person name="Jin H."/>
            <person name="Xiao X."/>
            <person name="Hu G."/>
            <person name="Bao F."/>
            <person name="Hu Y."/>
            <person name="Wan P."/>
            <person name="Li L."/>
            <person name="Deng X."/>
            <person name="Kuang T."/>
            <person name="Xiang C."/>
            <person name="Zhu J.K."/>
            <person name="Oliver M.J."/>
            <person name="He Y."/>
        </authorList>
    </citation>
    <scope>NUCLEOTIDE SEQUENCE [LARGE SCALE GENOMIC DNA]</scope>
    <source>
        <strain evidence="4">cv. XS01</strain>
    </source>
</reference>
<evidence type="ECO:0000256" key="2">
    <source>
        <dbReference type="SAM" id="SignalP"/>
    </source>
</evidence>
<dbReference type="InterPro" id="IPR040290">
    <property type="entry name" value="Prot_E6-like"/>
</dbReference>
<keyword evidence="4" id="KW-1185">Reference proteome</keyword>
<dbReference type="Proteomes" id="UP000250235">
    <property type="component" value="Unassembled WGS sequence"/>
</dbReference>
<evidence type="ECO:0000256" key="1">
    <source>
        <dbReference type="SAM" id="MobiDB-lite"/>
    </source>
</evidence>
<gene>
    <name evidence="3" type="ORF">F511_21483</name>
</gene>
<dbReference type="PANTHER" id="PTHR35274">
    <property type="entry name" value="E6-LIKE PROTEIN"/>
    <property type="match status" value="1"/>
</dbReference>
<feature type="compositionally biased region" description="Polar residues" evidence="1">
    <location>
        <begin position="295"/>
        <end position="305"/>
    </location>
</feature>
<feature type="region of interest" description="Disordered" evidence="1">
    <location>
        <begin position="219"/>
        <end position="248"/>
    </location>
</feature>
<feature type="signal peptide" evidence="2">
    <location>
        <begin position="1"/>
        <end position="21"/>
    </location>
</feature>
<dbReference type="AlphaFoldDB" id="A0A2Z7D812"/>
<evidence type="ECO:0000313" key="4">
    <source>
        <dbReference type="Proteomes" id="UP000250235"/>
    </source>
</evidence>
<proteinExistence type="predicted"/>
<evidence type="ECO:0000313" key="3">
    <source>
        <dbReference type="EMBL" id="KZV53226.1"/>
    </source>
</evidence>
<dbReference type="EMBL" id="KQ990520">
    <property type="protein sequence ID" value="KZV53226.1"/>
    <property type="molecule type" value="Genomic_DNA"/>
</dbReference>
<feature type="compositionally biased region" description="Low complexity" evidence="1">
    <location>
        <begin position="58"/>
        <end position="72"/>
    </location>
</feature>
<dbReference type="PANTHER" id="PTHR35274:SF2">
    <property type="entry name" value="E6-LIKE PROTEIN"/>
    <property type="match status" value="1"/>
</dbReference>
<accession>A0A2Z7D812</accession>
<sequence length="305" mass="34472">MKRTISFFFLLTLLSSMKIQARDSQFFNKVSSDTTNVVPNHDQPAAATTTSVAPNKDQPLNNNQQQEPNFLPANENGYGLEGHESGQLPPYATATTTTTAAADSTNAVPEEFRKYLPKNYNPVAYVTEPAHVDESNSFSEDTFTTNSLNSNENNHNDAQYYNDNRLQQEYQTGKPEYRSYTANTYTANNRYSNDDFNYNGGSDFNSGPQGLSDTRFMGGATQNRGENDFYNGDEESSFQPQGMSDTRSLENGKYYYDINIGKYSGNHPYESLKGVRVRNEYNNDRNYNGNSYQNQYEFPSEQNLP</sequence>
<feature type="compositionally biased region" description="Polar residues" evidence="1">
    <location>
        <begin position="237"/>
        <end position="246"/>
    </location>
</feature>
<feature type="region of interest" description="Disordered" evidence="1">
    <location>
        <begin position="34"/>
        <end position="88"/>
    </location>
</feature>
<feature type="region of interest" description="Disordered" evidence="1">
    <location>
        <begin position="281"/>
        <end position="305"/>
    </location>
</feature>
<protein>
    <recommendedName>
        <fullName evidence="5">Protein E6</fullName>
    </recommendedName>
</protein>
<feature type="compositionally biased region" description="Low complexity" evidence="1">
    <location>
        <begin position="284"/>
        <end position="294"/>
    </location>
</feature>
<organism evidence="3 4">
    <name type="scientific">Dorcoceras hygrometricum</name>
    <dbReference type="NCBI Taxonomy" id="472368"/>
    <lineage>
        <taxon>Eukaryota</taxon>
        <taxon>Viridiplantae</taxon>
        <taxon>Streptophyta</taxon>
        <taxon>Embryophyta</taxon>
        <taxon>Tracheophyta</taxon>
        <taxon>Spermatophyta</taxon>
        <taxon>Magnoliopsida</taxon>
        <taxon>eudicotyledons</taxon>
        <taxon>Gunneridae</taxon>
        <taxon>Pentapetalae</taxon>
        <taxon>asterids</taxon>
        <taxon>lamiids</taxon>
        <taxon>Lamiales</taxon>
        <taxon>Gesneriaceae</taxon>
        <taxon>Didymocarpoideae</taxon>
        <taxon>Trichosporeae</taxon>
        <taxon>Loxocarpinae</taxon>
        <taxon>Dorcoceras</taxon>
    </lineage>
</organism>
<dbReference type="OrthoDB" id="1306371at2759"/>
<name>A0A2Z7D812_9LAMI</name>
<evidence type="ECO:0008006" key="5">
    <source>
        <dbReference type="Google" id="ProtNLM"/>
    </source>
</evidence>
<keyword evidence="2" id="KW-0732">Signal</keyword>